<accession>A7RUS0</accession>
<reference evidence="2 3" key="1">
    <citation type="journal article" date="2007" name="Science">
        <title>Sea anemone genome reveals ancestral eumetazoan gene repertoire and genomic organization.</title>
        <authorList>
            <person name="Putnam N.H."/>
            <person name="Srivastava M."/>
            <person name="Hellsten U."/>
            <person name="Dirks B."/>
            <person name="Chapman J."/>
            <person name="Salamov A."/>
            <person name="Terry A."/>
            <person name="Shapiro H."/>
            <person name="Lindquist E."/>
            <person name="Kapitonov V.V."/>
            <person name="Jurka J."/>
            <person name="Genikhovich G."/>
            <person name="Grigoriev I.V."/>
            <person name="Lucas S.M."/>
            <person name="Steele R.E."/>
            <person name="Finnerty J.R."/>
            <person name="Technau U."/>
            <person name="Martindale M.Q."/>
            <person name="Rokhsar D.S."/>
        </authorList>
    </citation>
    <scope>NUCLEOTIDE SEQUENCE [LARGE SCALE GENOMIC DNA]</scope>
    <source>
        <strain evidence="3">CH2 X CH6</strain>
    </source>
</reference>
<evidence type="ECO:0000313" key="2">
    <source>
        <dbReference type="EMBL" id="EDO44796.1"/>
    </source>
</evidence>
<dbReference type="AlphaFoldDB" id="A7RUS0"/>
<protein>
    <recommendedName>
        <fullName evidence="1">NACHT domain-containing protein</fullName>
    </recommendedName>
</protein>
<name>A7RUS0_NEMVE</name>
<dbReference type="InterPro" id="IPR007111">
    <property type="entry name" value="NACHT_NTPase"/>
</dbReference>
<dbReference type="PANTHER" id="PTHR19871:SF14">
    <property type="entry name" value="DUF4062 DOMAIN-CONTAINING PROTEIN"/>
    <property type="match status" value="1"/>
</dbReference>
<evidence type="ECO:0000313" key="3">
    <source>
        <dbReference type="Proteomes" id="UP000001593"/>
    </source>
</evidence>
<dbReference type="Gene3D" id="3.40.50.300">
    <property type="entry name" value="P-loop containing nucleotide triphosphate hydrolases"/>
    <property type="match status" value="1"/>
</dbReference>
<sequence>MRTVRIFLSSTFTDTRLDRNALMEQVFEPLTHLCQEHGLAFEVVDLRWGVRQESVEDHCIVSICMDEIKRCQDISLNVAFIAILGDKYGWRPLPPSIHHHEFELLASLMGQSERELLSTWYVRDFNAVPSCYQLQAISSKFPVHSKKKEEVSKAWQDWGQVENEMWKSLSSAADKASLKEEEKAKYYENIYIILPQNGEPDKRCKKLMEELKCHLIPSCLGESSRMTFNLQWHSQGITPAVHSSYINGKQSLTCIGSYTPISKYVIQALGKSDPLKEEIIRHTIFCRERTHAFEGCADVLRAIFEYTKEPDTGSLCVVFGESGVGKTTVIAKAARELQERHSGWVVLFRFCGITPTCSTGRELTQSLCEQIKQIYDIQDDVPQDYSELCDAFPKLLAHATREKPLCILIDSLDQLTDEDGARRFLEWLPRHVPPNVRLIVSTLPDVGGCLLRLKTFGIPEDNFIQVRRMSPCDGKVILDKMLHAAGRTLTPQQKTVILEAFNRCSLPLYLQLLFSECKAWPSYKSMADIDLPPDVSGMINMLYEGLERYHGAALVARVLGLLAARPDGINRIDILHMLSCDDQLLADVLEWHQPPKRRLPPLLLARLQHDLGPFLVERGAFGVSLMALYHR</sequence>
<dbReference type="InterPro" id="IPR052752">
    <property type="entry name" value="NACHT-WD_repeat"/>
</dbReference>
<dbReference type="InterPro" id="IPR041664">
    <property type="entry name" value="AAA_16"/>
</dbReference>
<gene>
    <name evidence="2" type="ORF">NEMVEDRAFT_v1g94204</name>
</gene>
<dbReference type="SUPFAM" id="SSF52540">
    <property type="entry name" value="P-loop containing nucleoside triphosphate hydrolases"/>
    <property type="match status" value="1"/>
</dbReference>
<dbReference type="InterPro" id="IPR025139">
    <property type="entry name" value="DUF4062"/>
</dbReference>
<dbReference type="PhylomeDB" id="A7RUS0"/>
<dbReference type="STRING" id="45351.A7RUS0"/>
<organism evidence="2 3">
    <name type="scientific">Nematostella vectensis</name>
    <name type="common">Starlet sea anemone</name>
    <dbReference type="NCBI Taxonomy" id="45351"/>
    <lineage>
        <taxon>Eukaryota</taxon>
        <taxon>Metazoa</taxon>
        <taxon>Cnidaria</taxon>
        <taxon>Anthozoa</taxon>
        <taxon>Hexacorallia</taxon>
        <taxon>Actiniaria</taxon>
        <taxon>Edwardsiidae</taxon>
        <taxon>Nematostella</taxon>
    </lineage>
</organism>
<evidence type="ECO:0000259" key="1">
    <source>
        <dbReference type="PROSITE" id="PS50837"/>
    </source>
</evidence>
<keyword evidence="3" id="KW-1185">Reference proteome</keyword>
<dbReference type="eggNOG" id="KOG3602">
    <property type="taxonomic scope" value="Eukaryota"/>
</dbReference>
<dbReference type="Proteomes" id="UP000001593">
    <property type="component" value="Unassembled WGS sequence"/>
</dbReference>
<dbReference type="InterPro" id="IPR027417">
    <property type="entry name" value="P-loop_NTPase"/>
</dbReference>
<dbReference type="InterPro" id="IPR003593">
    <property type="entry name" value="AAA+_ATPase"/>
</dbReference>
<dbReference type="HOGENOM" id="CLU_028517_0_0_1"/>
<feature type="non-terminal residue" evidence="2">
    <location>
        <position position="1"/>
    </location>
</feature>
<dbReference type="PROSITE" id="PS50837">
    <property type="entry name" value="NACHT"/>
    <property type="match status" value="1"/>
</dbReference>
<dbReference type="Pfam" id="PF13271">
    <property type="entry name" value="DUF4062"/>
    <property type="match status" value="1"/>
</dbReference>
<dbReference type="SMART" id="SM00382">
    <property type="entry name" value="AAA"/>
    <property type="match status" value="1"/>
</dbReference>
<dbReference type="InParanoid" id="A7RUS0"/>
<proteinExistence type="predicted"/>
<dbReference type="PANTHER" id="PTHR19871">
    <property type="entry name" value="BETA TRANSDUCIN-RELATED PROTEIN"/>
    <property type="match status" value="1"/>
</dbReference>
<dbReference type="Pfam" id="PF13191">
    <property type="entry name" value="AAA_16"/>
    <property type="match status" value="1"/>
</dbReference>
<feature type="domain" description="NACHT" evidence="1">
    <location>
        <begin position="314"/>
        <end position="445"/>
    </location>
</feature>
<dbReference type="EMBL" id="DS469541">
    <property type="protein sequence ID" value="EDO44796.1"/>
    <property type="molecule type" value="Genomic_DNA"/>
</dbReference>